<dbReference type="AlphaFoldDB" id="A0A917FXV4"/>
<reference evidence="3" key="1">
    <citation type="journal article" date="2014" name="Int. J. Syst. Evol. Microbiol.">
        <title>Complete genome sequence of Corynebacterium casei LMG S-19264T (=DSM 44701T), isolated from a smear-ripened cheese.</title>
        <authorList>
            <consortium name="US DOE Joint Genome Institute (JGI-PGF)"/>
            <person name="Walter F."/>
            <person name="Albersmeier A."/>
            <person name="Kalinowski J."/>
            <person name="Ruckert C."/>
        </authorList>
    </citation>
    <scope>NUCLEOTIDE SEQUENCE</scope>
    <source>
        <strain evidence="3">CGMCC 1.12987</strain>
    </source>
</reference>
<comment type="caution">
    <text evidence="3">The sequence shown here is derived from an EMBL/GenBank/DDBJ whole genome shotgun (WGS) entry which is preliminary data.</text>
</comment>
<dbReference type="Proteomes" id="UP000644756">
    <property type="component" value="Unassembled WGS sequence"/>
</dbReference>
<dbReference type="InterPro" id="IPR003777">
    <property type="entry name" value="XdhC_CoxI"/>
</dbReference>
<dbReference type="InterPro" id="IPR027051">
    <property type="entry name" value="XdhC_Rossmann_dom"/>
</dbReference>
<dbReference type="EMBL" id="BMGR01000011">
    <property type="protein sequence ID" value="GGG13645.1"/>
    <property type="molecule type" value="Genomic_DNA"/>
</dbReference>
<dbReference type="PANTHER" id="PTHR30388:SF6">
    <property type="entry name" value="XANTHINE DEHYDROGENASE SUBUNIT A-RELATED"/>
    <property type="match status" value="1"/>
</dbReference>
<dbReference type="Pfam" id="PF02625">
    <property type="entry name" value="XdhC_CoxI"/>
    <property type="match status" value="1"/>
</dbReference>
<sequence length="349" mass="39518">MAMNDFYRVLKKMKEKGNSGFAMATIINVDGSAYRHPGAKMLFSEDGSGYGTISAGCLEDDLSYHAQEVMTIKEPNTFVYDLRSEDDLTWGQGAGCNGSVKVYVEPYEWGYQPDKHDEPVWPRVEAELESGNKVASARSVSDNNKNRVHLLYTEKGTVLGDADKDIKEKLLPELQRFINGEKKIEVVEVQDYADDFLFELYEPREQLYIFGAGPDVEPLARLASDLDFFVTIIDPRSSHCNERLFPTADQLIVEHPDSYLTKKKFSDKSYVLIMTHSFQRDQHILRTLAQTPLRYLGVLGPRRRTERLMAPEPLSDHIHSPLGLQIGAEGPEEISISIVAELLKVRNKK</sequence>
<feature type="domain" description="XdhC Rossmann" evidence="2">
    <location>
        <begin position="207"/>
        <end position="342"/>
    </location>
</feature>
<name>A0A917FXV4_9BACL</name>
<accession>A0A917FXV4</accession>
<keyword evidence="4" id="KW-1185">Reference proteome</keyword>
<protein>
    <submittedName>
        <fullName evidence="3">Xanthine dehydrogenase subunit A</fullName>
    </submittedName>
</protein>
<evidence type="ECO:0000313" key="3">
    <source>
        <dbReference type="EMBL" id="GGG13645.1"/>
    </source>
</evidence>
<gene>
    <name evidence="3" type="primary">pucA</name>
    <name evidence="3" type="ORF">GCM10010916_33220</name>
</gene>
<organism evidence="3 4">
    <name type="scientific">Paenibacillus abyssi</name>
    <dbReference type="NCBI Taxonomy" id="1340531"/>
    <lineage>
        <taxon>Bacteria</taxon>
        <taxon>Bacillati</taxon>
        <taxon>Bacillota</taxon>
        <taxon>Bacilli</taxon>
        <taxon>Bacillales</taxon>
        <taxon>Paenibacillaceae</taxon>
        <taxon>Paenibacillus</taxon>
    </lineage>
</organism>
<evidence type="ECO:0000259" key="1">
    <source>
        <dbReference type="Pfam" id="PF02625"/>
    </source>
</evidence>
<dbReference type="Pfam" id="PF13478">
    <property type="entry name" value="XdhC_C"/>
    <property type="match status" value="1"/>
</dbReference>
<dbReference type="InterPro" id="IPR052698">
    <property type="entry name" value="MoCofactor_Util/Proc"/>
</dbReference>
<evidence type="ECO:0000259" key="2">
    <source>
        <dbReference type="Pfam" id="PF13478"/>
    </source>
</evidence>
<proteinExistence type="predicted"/>
<reference evidence="3" key="2">
    <citation type="submission" date="2020-09" db="EMBL/GenBank/DDBJ databases">
        <authorList>
            <person name="Sun Q."/>
            <person name="Zhou Y."/>
        </authorList>
    </citation>
    <scope>NUCLEOTIDE SEQUENCE</scope>
    <source>
        <strain evidence="3">CGMCC 1.12987</strain>
    </source>
</reference>
<feature type="domain" description="XdhC- CoxI" evidence="1">
    <location>
        <begin position="20"/>
        <end position="81"/>
    </location>
</feature>
<dbReference type="PANTHER" id="PTHR30388">
    <property type="entry name" value="ALDEHYDE OXIDOREDUCTASE MOLYBDENUM COFACTOR ASSEMBLY PROTEIN"/>
    <property type="match status" value="1"/>
</dbReference>
<dbReference type="Gene3D" id="3.40.50.720">
    <property type="entry name" value="NAD(P)-binding Rossmann-like Domain"/>
    <property type="match status" value="1"/>
</dbReference>
<evidence type="ECO:0000313" key="4">
    <source>
        <dbReference type="Proteomes" id="UP000644756"/>
    </source>
</evidence>